<keyword evidence="5 8" id="KW-0472">Membrane</keyword>
<evidence type="ECO:0000313" key="9">
    <source>
        <dbReference type="EMBL" id="MBW4658753.1"/>
    </source>
</evidence>
<evidence type="ECO:0000256" key="7">
    <source>
        <dbReference type="ARBA" id="ARBA00023310"/>
    </source>
</evidence>
<dbReference type="Gene3D" id="1.10.520.20">
    <property type="entry name" value="N-terminal domain of the delta subunit of the F1F0-ATP synthase"/>
    <property type="match status" value="1"/>
</dbReference>
<reference evidence="9" key="1">
    <citation type="submission" date="2021-05" db="EMBL/GenBank/DDBJ databases">
        <authorList>
            <person name="Pietrasiak N."/>
            <person name="Ward R."/>
            <person name="Stajich J.E."/>
            <person name="Kurbessoian T."/>
        </authorList>
    </citation>
    <scope>NUCLEOTIDE SEQUENCE</scope>
    <source>
        <strain evidence="9">UHER 2000/2452</strain>
    </source>
</reference>
<comment type="subcellular location">
    <subcellularLocation>
        <location evidence="8">Cellular thylakoid membrane</location>
        <topology evidence="8">Peripheral membrane protein</topology>
    </subcellularLocation>
    <subcellularLocation>
        <location evidence="1">Membrane</location>
    </subcellularLocation>
</comment>
<dbReference type="InterPro" id="IPR000711">
    <property type="entry name" value="ATPase_OSCP/dsu"/>
</dbReference>
<dbReference type="EMBL" id="JAHHHD010000007">
    <property type="protein sequence ID" value="MBW4658753.1"/>
    <property type="molecule type" value="Genomic_DNA"/>
</dbReference>
<keyword evidence="8" id="KW-0793">Thylakoid</keyword>
<dbReference type="Pfam" id="PF00213">
    <property type="entry name" value="OSCP"/>
    <property type="match status" value="1"/>
</dbReference>
<keyword evidence="6 8" id="KW-0139">CF(1)</keyword>
<dbReference type="GO" id="GO:0045259">
    <property type="term" value="C:proton-transporting ATP synthase complex"/>
    <property type="evidence" value="ECO:0007669"/>
    <property type="project" value="UniProtKB-KW"/>
</dbReference>
<evidence type="ECO:0000256" key="5">
    <source>
        <dbReference type="ARBA" id="ARBA00023136"/>
    </source>
</evidence>
<comment type="similarity">
    <text evidence="8">Belongs to the ATPase delta chain family.</text>
</comment>
<dbReference type="SUPFAM" id="SSF47928">
    <property type="entry name" value="N-terminal domain of the delta subunit of the F1F0-ATP synthase"/>
    <property type="match status" value="1"/>
</dbReference>
<evidence type="ECO:0000256" key="3">
    <source>
        <dbReference type="ARBA" id="ARBA00022781"/>
    </source>
</evidence>
<keyword evidence="3 8" id="KW-0375">Hydrogen ion transport</keyword>
<dbReference type="InterPro" id="IPR020781">
    <property type="entry name" value="ATPase_OSCP/d_CS"/>
</dbReference>
<dbReference type="PANTHER" id="PTHR11910">
    <property type="entry name" value="ATP SYNTHASE DELTA CHAIN"/>
    <property type="match status" value="1"/>
</dbReference>
<dbReference type="GO" id="GO:0046933">
    <property type="term" value="F:proton-transporting ATP synthase activity, rotational mechanism"/>
    <property type="evidence" value="ECO:0007669"/>
    <property type="project" value="UniProtKB-UniRule"/>
</dbReference>
<dbReference type="AlphaFoldDB" id="A0A951Q9L5"/>
<keyword evidence="7 8" id="KW-0066">ATP synthesis</keyword>
<protein>
    <recommendedName>
        <fullName evidence="8">ATP synthase subunit delta</fullName>
    </recommendedName>
    <alternativeName>
        <fullName evidence="8">ATP synthase F(1) sector subunit delta</fullName>
    </alternativeName>
    <alternativeName>
        <fullName evidence="8">F-type ATPase subunit delta</fullName>
        <shortName evidence="8">F-ATPase subunit delta</shortName>
    </alternativeName>
</protein>
<dbReference type="NCBIfam" id="TIGR01145">
    <property type="entry name" value="ATP_synt_delta"/>
    <property type="match status" value="1"/>
</dbReference>
<organism evidence="9 10">
    <name type="scientific">Drouetiella hepatica Uher 2000/2452</name>
    <dbReference type="NCBI Taxonomy" id="904376"/>
    <lineage>
        <taxon>Bacteria</taxon>
        <taxon>Bacillati</taxon>
        <taxon>Cyanobacteriota</taxon>
        <taxon>Cyanophyceae</taxon>
        <taxon>Oculatellales</taxon>
        <taxon>Oculatellaceae</taxon>
        <taxon>Drouetiella</taxon>
    </lineage>
</organism>
<evidence type="ECO:0000313" key="10">
    <source>
        <dbReference type="Proteomes" id="UP000757435"/>
    </source>
</evidence>
<evidence type="ECO:0000256" key="1">
    <source>
        <dbReference type="ARBA" id="ARBA00004370"/>
    </source>
</evidence>
<dbReference type="PROSITE" id="PS00389">
    <property type="entry name" value="ATPASE_DELTA"/>
    <property type="match status" value="1"/>
</dbReference>
<proteinExistence type="inferred from homology"/>
<comment type="caution">
    <text evidence="9">The sequence shown here is derived from an EMBL/GenBank/DDBJ whole genome shotgun (WGS) entry which is preliminary data.</text>
</comment>
<dbReference type="Proteomes" id="UP000757435">
    <property type="component" value="Unassembled WGS sequence"/>
</dbReference>
<dbReference type="GO" id="GO:0031676">
    <property type="term" value="C:plasma membrane-derived thylakoid membrane"/>
    <property type="evidence" value="ECO:0007669"/>
    <property type="project" value="UniProtKB-SubCell"/>
</dbReference>
<sequence>MKSSLVSGEIAEPYAQALMSLAQSSNQVDRIGEDVSSVLSVLSESQDLRTCLSSPLFEADVKKRVIRQVMGDQLHAYTLNFILLLVDRGRIVFVEDIFRQFQVLLRQLRRAVLAEVTSAVALSEEQQNGIRQKVLSMTQSEQVELELTVDPDLMGGVIIKVGSQVVDASLQTQLRRIGMKLGA</sequence>
<comment type="function">
    <text evidence="8">This protein is part of the stalk that links CF(0) to CF(1). It either transmits conformational changes from CF(0) to CF(1) or is implicated in proton conduction.</text>
</comment>
<accession>A0A951Q9L5</accession>
<dbReference type="HAMAP" id="MF_01416">
    <property type="entry name" value="ATP_synth_delta_bact"/>
    <property type="match status" value="1"/>
</dbReference>
<name>A0A951Q9L5_9CYAN</name>
<keyword evidence="4 8" id="KW-0406">Ion transport</keyword>
<keyword evidence="2 8" id="KW-0813">Transport</keyword>
<dbReference type="InterPro" id="IPR026015">
    <property type="entry name" value="ATP_synth_OSCP/delta_N_sf"/>
</dbReference>
<dbReference type="PRINTS" id="PR00125">
    <property type="entry name" value="ATPASEDELTA"/>
</dbReference>
<gene>
    <name evidence="8" type="primary">atpH</name>
    <name evidence="8" type="synonym">atpD</name>
    <name evidence="9" type="ORF">KME15_08765</name>
</gene>
<comment type="function">
    <text evidence="8">F(1)F(0) ATP synthase produces ATP from ADP in the presence of a proton or sodium gradient. F-type ATPases consist of two structural domains, F(1) containing the extramembraneous catalytic core and F(0) containing the membrane proton channel, linked together by a central stalk and a peripheral stalk. During catalysis, ATP synthesis in the catalytic domain of F(1) is coupled via a rotary mechanism of the central stalk subunits to proton translocation.</text>
</comment>
<evidence type="ECO:0000256" key="2">
    <source>
        <dbReference type="ARBA" id="ARBA00022448"/>
    </source>
</evidence>
<reference evidence="9" key="2">
    <citation type="journal article" date="2022" name="Microbiol. Resour. Announc.">
        <title>Metagenome Sequencing to Explore Phylogenomics of Terrestrial Cyanobacteria.</title>
        <authorList>
            <person name="Ward R.D."/>
            <person name="Stajich J.E."/>
            <person name="Johansen J.R."/>
            <person name="Huntemann M."/>
            <person name="Clum A."/>
            <person name="Foster B."/>
            <person name="Foster B."/>
            <person name="Roux S."/>
            <person name="Palaniappan K."/>
            <person name="Varghese N."/>
            <person name="Mukherjee S."/>
            <person name="Reddy T.B.K."/>
            <person name="Daum C."/>
            <person name="Copeland A."/>
            <person name="Chen I.A."/>
            <person name="Ivanova N.N."/>
            <person name="Kyrpides N.C."/>
            <person name="Shapiro N."/>
            <person name="Eloe-Fadrosh E.A."/>
            <person name="Pietrasiak N."/>
        </authorList>
    </citation>
    <scope>NUCLEOTIDE SEQUENCE</scope>
    <source>
        <strain evidence="9">UHER 2000/2452</strain>
    </source>
</reference>
<evidence type="ECO:0000256" key="8">
    <source>
        <dbReference type="HAMAP-Rule" id="MF_01416"/>
    </source>
</evidence>
<evidence type="ECO:0000256" key="6">
    <source>
        <dbReference type="ARBA" id="ARBA00023196"/>
    </source>
</evidence>
<evidence type="ECO:0000256" key="4">
    <source>
        <dbReference type="ARBA" id="ARBA00023065"/>
    </source>
</evidence>